<dbReference type="Proteomes" id="UP000315344">
    <property type="component" value="Unassembled WGS sequence"/>
</dbReference>
<dbReference type="InterPro" id="IPR016177">
    <property type="entry name" value="DNA-bd_dom_sf"/>
</dbReference>
<name>A0A533I0I2_PARDE</name>
<evidence type="ECO:0000313" key="2">
    <source>
        <dbReference type="Proteomes" id="UP000315344"/>
    </source>
</evidence>
<proteinExistence type="predicted"/>
<accession>A0A533I0I2</accession>
<dbReference type="SUPFAM" id="SSF54171">
    <property type="entry name" value="DNA-binding domain"/>
    <property type="match status" value="1"/>
</dbReference>
<gene>
    <name evidence="1" type="ORF">DI616_15880</name>
</gene>
<comment type="caution">
    <text evidence="1">The sequence shown here is derived from an EMBL/GenBank/DDBJ whole genome shotgun (WGS) entry which is preliminary data.</text>
</comment>
<dbReference type="GO" id="GO:0003677">
    <property type="term" value="F:DNA binding"/>
    <property type="evidence" value="ECO:0007669"/>
    <property type="project" value="InterPro"/>
</dbReference>
<sequence length="201" mass="22911">MFEIRPASRPKKPVYGVGINDADYVTTYVDANGKTVHCPYFAKWKSMLRRCYDPVYKAKRPTYEDCTVAPEWLTFSNFRKWMIQQDWVDKHLDKDLLVQGNKHYGPDTCVFVSGAINNLMCLRENRRGDLPLGVTKMGVNGCTYYVAACSMYGKQKRLGYFKTPEEAHAAYVVAKQAHIQELAGKEADPRIKKALLSLKVA</sequence>
<reference evidence="1 2" key="1">
    <citation type="journal article" date="2017" name="Nat. Commun.">
        <title>In situ click chemistry generation of cyclooxygenase-2 inhibitors.</title>
        <authorList>
            <person name="Bhardwaj A."/>
            <person name="Kaur J."/>
            <person name="Wuest M."/>
            <person name="Wuest F."/>
        </authorList>
    </citation>
    <scope>NUCLEOTIDE SEQUENCE [LARGE SCALE GENOMIC DNA]</scope>
    <source>
        <strain evidence="1">S2_012_000_R3_94</strain>
    </source>
</reference>
<evidence type="ECO:0008006" key="3">
    <source>
        <dbReference type="Google" id="ProtNLM"/>
    </source>
</evidence>
<organism evidence="1 2">
    <name type="scientific">Paracoccus denitrificans</name>
    <dbReference type="NCBI Taxonomy" id="266"/>
    <lineage>
        <taxon>Bacteria</taxon>
        <taxon>Pseudomonadati</taxon>
        <taxon>Pseudomonadota</taxon>
        <taxon>Alphaproteobacteria</taxon>
        <taxon>Rhodobacterales</taxon>
        <taxon>Paracoccaceae</taxon>
        <taxon>Paracoccus</taxon>
    </lineage>
</organism>
<dbReference type="AlphaFoldDB" id="A0A533I0I2"/>
<dbReference type="EMBL" id="VAFL01000015">
    <property type="protein sequence ID" value="TKW65206.1"/>
    <property type="molecule type" value="Genomic_DNA"/>
</dbReference>
<protein>
    <recommendedName>
        <fullName evidence="3">AP2 domain-containing protein</fullName>
    </recommendedName>
</protein>
<evidence type="ECO:0000313" key="1">
    <source>
        <dbReference type="EMBL" id="TKW65206.1"/>
    </source>
</evidence>